<keyword evidence="3 6" id="KW-0812">Transmembrane</keyword>
<evidence type="ECO:0000256" key="1">
    <source>
        <dbReference type="ARBA" id="ARBA00004651"/>
    </source>
</evidence>
<keyword evidence="2" id="KW-1003">Cell membrane</keyword>
<dbReference type="Pfam" id="PF03739">
    <property type="entry name" value="LptF_LptG"/>
    <property type="match status" value="1"/>
</dbReference>
<dbReference type="InterPro" id="IPR030923">
    <property type="entry name" value="LptG"/>
</dbReference>
<feature type="transmembrane region" description="Helical" evidence="6">
    <location>
        <begin position="333"/>
        <end position="354"/>
    </location>
</feature>
<dbReference type="InterPro" id="IPR005495">
    <property type="entry name" value="LptG/LptF_permease"/>
</dbReference>
<evidence type="ECO:0000313" key="7">
    <source>
        <dbReference type="EMBL" id="SEM34159.1"/>
    </source>
</evidence>
<feature type="transmembrane region" description="Helical" evidence="6">
    <location>
        <begin position="96"/>
        <end position="117"/>
    </location>
</feature>
<sequence>MKTLDLYISREFLRIFLLVILSFLALFLIIDFFEKLDILMRKSASLDQVLSYFFFRIPMMLSFTIPATVLLSALLTFGSLSKNSEIVAMRANGISLYRTSVPILLLSFLITLFTFIFSELITPYANAKAEYIMTVDIRKKEFQGIFKQEQIWYRGAKGIYSFKLYDPSKNVLQGITLNYLDRKMNLLLRVDAERAVWEKDHWNFYNVLVIRFDEEGFPLMERYKEKILDLPEKPSDFQVVQKDSEQMGYFELRKYVKKIRSEGYDATRYLVDLQGKIAFPFVCVILAILGISFSLKTERSGGLAGSIFVGVTIGFSYWILFAFTMSLGRSGNLPPILAAWIANLIFGAAALYLFKHVRT</sequence>
<comment type="subcellular location">
    <subcellularLocation>
        <location evidence="1">Cell membrane</location>
        <topology evidence="1">Multi-pass membrane protein</topology>
    </subcellularLocation>
</comment>
<evidence type="ECO:0000256" key="3">
    <source>
        <dbReference type="ARBA" id="ARBA00022692"/>
    </source>
</evidence>
<accession>A0A1H7XME5</accession>
<gene>
    <name evidence="7" type="ORF">SAMN04489760_11115</name>
</gene>
<protein>
    <submittedName>
        <fullName evidence="7">Lipopolysaccharide export system permease protein</fullName>
    </submittedName>
</protein>
<evidence type="ECO:0000256" key="2">
    <source>
        <dbReference type="ARBA" id="ARBA00022475"/>
    </source>
</evidence>
<dbReference type="GO" id="GO:0015920">
    <property type="term" value="P:lipopolysaccharide transport"/>
    <property type="evidence" value="ECO:0007669"/>
    <property type="project" value="TreeGrafter"/>
</dbReference>
<feature type="transmembrane region" description="Helical" evidence="6">
    <location>
        <begin position="277"/>
        <end position="295"/>
    </location>
</feature>
<dbReference type="PANTHER" id="PTHR33529">
    <property type="entry name" value="SLR0882 PROTEIN-RELATED"/>
    <property type="match status" value="1"/>
</dbReference>
<dbReference type="GO" id="GO:0043190">
    <property type="term" value="C:ATP-binding cassette (ABC) transporter complex"/>
    <property type="evidence" value="ECO:0007669"/>
    <property type="project" value="InterPro"/>
</dbReference>
<dbReference type="EMBL" id="FOBS01000011">
    <property type="protein sequence ID" value="SEM34159.1"/>
    <property type="molecule type" value="Genomic_DNA"/>
</dbReference>
<organism evidence="7 8">
    <name type="scientific">Syntrophus gentianae</name>
    <dbReference type="NCBI Taxonomy" id="43775"/>
    <lineage>
        <taxon>Bacteria</taxon>
        <taxon>Pseudomonadati</taxon>
        <taxon>Thermodesulfobacteriota</taxon>
        <taxon>Syntrophia</taxon>
        <taxon>Syntrophales</taxon>
        <taxon>Syntrophaceae</taxon>
        <taxon>Syntrophus</taxon>
    </lineage>
</organism>
<evidence type="ECO:0000256" key="5">
    <source>
        <dbReference type="ARBA" id="ARBA00023136"/>
    </source>
</evidence>
<dbReference type="AlphaFoldDB" id="A0A1H7XME5"/>
<dbReference type="RefSeq" id="WP_093883360.1">
    <property type="nucleotide sequence ID" value="NZ_FOBS01000011.1"/>
</dbReference>
<dbReference type="GO" id="GO:0055085">
    <property type="term" value="P:transmembrane transport"/>
    <property type="evidence" value="ECO:0007669"/>
    <property type="project" value="InterPro"/>
</dbReference>
<feature type="transmembrane region" description="Helical" evidence="6">
    <location>
        <begin position="12"/>
        <end position="33"/>
    </location>
</feature>
<name>A0A1H7XME5_9BACT</name>
<reference evidence="7 8" key="1">
    <citation type="submission" date="2016-10" db="EMBL/GenBank/DDBJ databases">
        <authorList>
            <person name="de Groot N.N."/>
        </authorList>
    </citation>
    <scope>NUCLEOTIDE SEQUENCE [LARGE SCALE GENOMIC DNA]</scope>
    <source>
        <strain evidence="7 8">DSM 8423</strain>
    </source>
</reference>
<feature type="transmembrane region" description="Helical" evidence="6">
    <location>
        <begin position="53"/>
        <end position="75"/>
    </location>
</feature>
<keyword evidence="4 6" id="KW-1133">Transmembrane helix</keyword>
<dbReference type="NCBIfam" id="TIGR04408">
    <property type="entry name" value="LptG_lptG"/>
    <property type="match status" value="1"/>
</dbReference>
<keyword evidence="5 6" id="KW-0472">Membrane</keyword>
<evidence type="ECO:0000313" key="8">
    <source>
        <dbReference type="Proteomes" id="UP000198744"/>
    </source>
</evidence>
<dbReference type="PANTHER" id="PTHR33529:SF6">
    <property type="entry name" value="YJGP_YJGQ FAMILY PERMEASE"/>
    <property type="match status" value="1"/>
</dbReference>
<evidence type="ECO:0000256" key="4">
    <source>
        <dbReference type="ARBA" id="ARBA00022989"/>
    </source>
</evidence>
<evidence type="ECO:0000256" key="6">
    <source>
        <dbReference type="SAM" id="Phobius"/>
    </source>
</evidence>
<dbReference type="Proteomes" id="UP000198744">
    <property type="component" value="Unassembled WGS sequence"/>
</dbReference>
<keyword evidence="8" id="KW-1185">Reference proteome</keyword>
<proteinExistence type="predicted"/>
<dbReference type="OrthoDB" id="9783403at2"/>
<feature type="transmembrane region" description="Helical" evidence="6">
    <location>
        <begin position="307"/>
        <end position="327"/>
    </location>
</feature>
<dbReference type="STRING" id="43775.SAMN04489760_11115"/>